<dbReference type="AlphaFoldDB" id="A0A4R7CYV1"/>
<evidence type="ECO:0000313" key="3">
    <source>
        <dbReference type="Proteomes" id="UP000294752"/>
    </source>
</evidence>
<sequence>MKNILIINGDLFKTEATEFLINAYAMGAKDGNHRVKTIAIADHLFNFNRQFPHSHTARLETDLEAAWRQILWANHVVLFCPVFATYIPSKVSGFFERLFNQAEHAIHAWTNRTLQGRSARIVSILDERLFEEWSLEKKANFMAIKKDVFKRVHFHPVNTATIGHLHQLDNNYSRKWTAKLHGFGVKAI</sequence>
<dbReference type="RefSeq" id="WP_133641160.1">
    <property type="nucleotide sequence ID" value="NZ_SNZV01000007.1"/>
</dbReference>
<organism evidence="2 3">
    <name type="scientific">Sphingobacterium paludis</name>
    <dbReference type="NCBI Taxonomy" id="1476465"/>
    <lineage>
        <taxon>Bacteria</taxon>
        <taxon>Pseudomonadati</taxon>
        <taxon>Bacteroidota</taxon>
        <taxon>Sphingobacteriia</taxon>
        <taxon>Sphingobacteriales</taxon>
        <taxon>Sphingobacteriaceae</taxon>
        <taxon>Sphingobacterium</taxon>
    </lineage>
</organism>
<comment type="caution">
    <text evidence="2">The sequence shown here is derived from an EMBL/GenBank/DDBJ whole genome shotgun (WGS) entry which is preliminary data.</text>
</comment>
<reference evidence="2 3" key="1">
    <citation type="submission" date="2019-03" db="EMBL/GenBank/DDBJ databases">
        <title>Genomic Encyclopedia of Type Strains, Phase III (KMG-III): the genomes of soil and plant-associated and newly described type strains.</title>
        <authorList>
            <person name="Whitman W."/>
        </authorList>
    </citation>
    <scope>NUCLEOTIDE SEQUENCE [LARGE SCALE GENOMIC DNA]</scope>
    <source>
        <strain evidence="2 3">CGMCC 1.12801</strain>
    </source>
</reference>
<evidence type="ECO:0000259" key="1">
    <source>
        <dbReference type="Pfam" id="PF02525"/>
    </source>
</evidence>
<feature type="domain" description="Flavodoxin-like fold" evidence="1">
    <location>
        <begin position="2"/>
        <end position="164"/>
    </location>
</feature>
<dbReference type="SUPFAM" id="SSF52218">
    <property type="entry name" value="Flavoproteins"/>
    <property type="match status" value="1"/>
</dbReference>
<gene>
    <name evidence="2" type="ORF">B0I21_10737</name>
</gene>
<dbReference type="Pfam" id="PF02525">
    <property type="entry name" value="Flavodoxin_2"/>
    <property type="match status" value="1"/>
</dbReference>
<dbReference type="Proteomes" id="UP000294752">
    <property type="component" value="Unassembled WGS sequence"/>
</dbReference>
<protein>
    <submittedName>
        <fullName evidence="2">Flavodoxin-like protein</fullName>
    </submittedName>
</protein>
<dbReference type="InterPro" id="IPR003680">
    <property type="entry name" value="Flavodoxin_fold"/>
</dbReference>
<accession>A0A4R7CYV1</accession>
<dbReference type="OrthoDB" id="652200at2"/>
<name>A0A4R7CYV1_9SPHI</name>
<dbReference type="Gene3D" id="3.40.50.360">
    <property type="match status" value="1"/>
</dbReference>
<keyword evidence="3" id="KW-1185">Reference proteome</keyword>
<proteinExistence type="predicted"/>
<evidence type="ECO:0000313" key="2">
    <source>
        <dbReference type="EMBL" id="TDS11696.1"/>
    </source>
</evidence>
<dbReference type="InterPro" id="IPR029039">
    <property type="entry name" value="Flavoprotein-like_sf"/>
</dbReference>
<dbReference type="EMBL" id="SNZV01000007">
    <property type="protein sequence ID" value="TDS11696.1"/>
    <property type="molecule type" value="Genomic_DNA"/>
</dbReference>